<dbReference type="RefSeq" id="WP_184017834.1">
    <property type="nucleotide sequence ID" value="NZ_JACIJC010000003.1"/>
</dbReference>
<dbReference type="Proteomes" id="UP000549617">
    <property type="component" value="Unassembled WGS sequence"/>
</dbReference>
<evidence type="ECO:0000313" key="2">
    <source>
        <dbReference type="EMBL" id="MBB5685929.1"/>
    </source>
</evidence>
<sequence length="166" mass="18446">MPDTLSTDYAIRQLHARFVDAVWRKDANSFAHCFAEAGTWKIAGMQIGGRTEIETQFVRLLGACERVQLILGPPLLDLGEGTATGRIQVTELAKMADGSSAMTLGVYFDRYIEEGGQWYFAWRHWALHYRGPTDLSAAFVECPDYGPPPHLPDAAAPTFTRRVIAD</sequence>
<organism evidence="2 3">
    <name type="scientific">Sphingobium boeckii</name>
    <dbReference type="NCBI Taxonomy" id="1082345"/>
    <lineage>
        <taxon>Bacteria</taxon>
        <taxon>Pseudomonadati</taxon>
        <taxon>Pseudomonadota</taxon>
        <taxon>Alphaproteobacteria</taxon>
        <taxon>Sphingomonadales</taxon>
        <taxon>Sphingomonadaceae</taxon>
        <taxon>Sphingobium</taxon>
    </lineage>
</organism>
<protein>
    <submittedName>
        <fullName evidence="2">Ketosteroid isomerase-like protein</fullName>
    </submittedName>
</protein>
<comment type="caution">
    <text evidence="2">The sequence shown here is derived from an EMBL/GenBank/DDBJ whole genome shotgun (WGS) entry which is preliminary data.</text>
</comment>
<reference evidence="2 3" key="1">
    <citation type="submission" date="2020-08" db="EMBL/GenBank/DDBJ databases">
        <title>Genomic Encyclopedia of Type Strains, Phase IV (KMG-IV): sequencing the most valuable type-strain genomes for metagenomic binning, comparative biology and taxonomic classification.</title>
        <authorList>
            <person name="Goeker M."/>
        </authorList>
    </citation>
    <scope>NUCLEOTIDE SEQUENCE [LARGE SCALE GENOMIC DNA]</scope>
    <source>
        <strain evidence="2 3">DSM 25079</strain>
    </source>
</reference>
<name>A0A7W9AI77_9SPHN</name>
<keyword evidence="3" id="KW-1185">Reference proteome</keyword>
<dbReference type="Gene3D" id="3.10.450.50">
    <property type="match status" value="1"/>
</dbReference>
<proteinExistence type="predicted"/>
<evidence type="ECO:0000313" key="3">
    <source>
        <dbReference type="Proteomes" id="UP000549617"/>
    </source>
</evidence>
<dbReference type="EMBL" id="JACIJC010000003">
    <property type="protein sequence ID" value="MBB5685929.1"/>
    <property type="molecule type" value="Genomic_DNA"/>
</dbReference>
<evidence type="ECO:0000259" key="1">
    <source>
        <dbReference type="Pfam" id="PF13577"/>
    </source>
</evidence>
<accession>A0A7W9AI77</accession>
<dbReference type="AlphaFoldDB" id="A0A7W9AI77"/>
<dbReference type="SUPFAM" id="SSF54427">
    <property type="entry name" value="NTF2-like"/>
    <property type="match status" value="1"/>
</dbReference>
<keyword evidence="2" id="KW-0413">Isomerase</keyword>
<dbReference type="InterPro" id="IPR032710">
    <property type="entry name" value="NTF2-like_dom_sf"/>
</dbReference>
<gene>
    <name evidence="2" type="ORF">FHS49_001945</name>
</gene>
<dbReference type="Pfam" id="PF13577">
    <property type="entry name" value="SnoaL_4"/>
    <property type="match status" value="1"/>
</dbReference>
<feature type="domain" description="SnoaL-like" evidence="1">
    <location>
        <begin position="4"/>
        <end position="123"/>
    </location>
</feature>
<dbReference type="GO" id="GO:0016853">
    <property type="term" value="F:isomerase activity"/>
    <property type="evidence" value="ECO:0007669"/>
    <property type="project" value="UniProtKB-KW"/>
</dbReference>
<dbReference type="InterPro" id="IPR037401">
    <property type="entry name" value="SnoaL-like"/>
</dbReference>